<dbReference type="SUPFAM" id="SSF56219">
    <property type="entry name" value="DNase I-like"/>
    <property type="match status" value="1"/>
</dbReference>
<dbReference type="KEGG" id="php:PhaeoP97_00524"/>
<dbReference type="RefSeq" id="WP_072503751.1">
    <property type="nucleotide sequence ID" value="NZ_CP016364.1"/>
</dbReference>
<dbReference type="STRING" id="1844006.PhaeoP97_00524"/>
<keyword evidence="3" id="KW-0255">Endonuclease</keyword>
<evidence type="ECO:0000313" key="3">
    <source>
        <dbReference type="EMBL" id="APG45968.1"/>
    </source>
</evidence>
<keyword evidence="4" id="KW-1185">Reference proteome</keyword>
<dbReference type="GO" id="GO:0004527">
    <property type="term" value="F:exonuclease activity"/>
    <property type="evidence" value="ECO:0007669"/>
    <property type="project" value="UniProtKB-KW"/>
</dbReference>
<protein>
    <submittedName>
        <fullName evidence="3">Endonuclease/Exonuclease/phosphatase family protein</fullName>
    </submittedName>
</protein>
<keyword evidence="1" id="KW-0732">Signal</keyword>
<dbReference type="Proteomes" id="UP000183859">
    <property type="component" value="Chromosome"/>
</dbReference>
<dbReference type="InterPro" id="IPR036691">
    <property type="entry name" value="Endo/exonu/phosph_ase_sf"/>
</dbReference>
<dbReference type="Pfam" id="PF03372">
    <property type="entry name" value="Exo_endo_phos"/>
    <property type="match status" value="1"/>
</dbReference>
<feature type="signal peptide" evidence="1">
    <location>
        <begin position="1"/>
        <end position="19"/>
    </location>
</feature>
<feature type="chain" id="PRO_5012091919" evidence="1">
    <location>
        <begin position="20"/>
        <end position="349"/>
    </location>
</feature>
<dbReference type="AlphaFoldDB" id="A0A1L3I1J2"/>
<sequence length="349" mass="37999" precursor="true">MRSLPPLVLAFCLSLICCAEPLAAEPLRVASFNTELSRKGPGLLLRDLQRGEDPQVAAILYTLHVANADILVLQGIDWDFDGRAVSAFASQLAKTMAPYQHIYAPQPNTGVQTGLDMDGDGRFGSARDAQGYGDFTGRDGMAILSRYPILRAEARNLSDLLWRDLPGAILPTNSDGSPFPSAAAQSAQRLSSTGHWVVPIMLPDGTRLSILAFQATPPLFDGPEDRNGLRNRDEIRLWQVLLDGELGPAPTLPWIIAGGANLDPARGAGLRQAIIDLLTDPRLQDPKPRDFDGHLATVDWGNSRRMRVDYLLPSDGVSVQQSGVLWPESITEGNRPASRHALVWVDLEF</sequence>
<feature type="domain" description="Endonuclease/exonuclease/phosphatase" evidence="2">
    <location>
        <begin position="50"/>
        <end position="329"/>
    </location>
</feature>
<gene>
    <name evidence="3" type="ORF">PhaeoP97_00524</name>
</gene>
<organism evidence="3 4">
    <name type="scientific">Phaeobacter porticola</name>
    <dbReference type="NCBI Taxonomy" id="1844006"/>
    <lineage>
        <taxon>Bacteria</taxon>
        <taxon>Pseudomonadati</taxon>
        <taxon>Pseudomonadota</taxon>
        <taxon>Alphaproteobacteria</taxon>
        <taxon>Rhodobacterales</taxon>
        <taxon>Roseobacteraceae</taxon>
        <taxon>Phaeobacter</taxon>
    </lineage>
</organism>
<keyword evidence="3" id="KW-0540">Nuclease</keyword>
<keyword evidence="3" id="KW-0269">Exonuclease</keyword>
<reference evidence="4" key="1">
    <citation type="submission" date="2016-07" db="EMBL/GenBank/DDBJ databases">
        <title>Phaeobacter portensis sp. nov., a tropodithietic acid producing bacterium isolated from a German harbor.</title>
        <authorList>
            <person name="Freese H.M."/>
            <person name="Bunk B."/>
            <person name="Breider S."/>
            <person name="Brinkhoff T."/>
        </authorList>
    </citation>
    <scope>NUCLEOTIDE SEQUENCE [LARGE SCALE GENOMIC DNA]</scope>
    <source>
        <strain evidence="4">P97</strain>
    </source>
</reference>
<proteinExistence type="predicted"/>
<keyword evidence="3" id="KW-0378">Hydrolase</keyword>
<name>A0A1L3I1J2_9RHOB</name>
<evidence type="ECO:0000259" key="2">
    <source>
        <dbReference type="Pfam" id="PF03372"/>
    </source>
</evidence>
<dbReference type="GO" id="GO:0004519">
    <property type="term" value="F:endonuclease activity"/>
    <property type="evidence" value="ECO:0007669"/>
    <property type="project" value="UniProtKB-KW"/>
</dbReference>
<evidence type="ECO:0000256" key="1">
    <source>
        <dbReference type="SAM" id="SignalP"/>
    </source>
</evidence>
<evidence type="ECO:0000313" key="4">
    <source>
        <dbReference type="Proteomes" id="UP000183859"/>
    </source>
</evidence>
<dbReference type="EMBL" id="CP016364">
    <property type="protein sequence ID" value="APG45968.1"/>
    <property type="molecule type" value="Genomic_DNA"/>
</dbReference>
<dbReference type="InterPro" id="IPR005135">
    <property type="entry name" value="Endo/exonuclease/phosphatase"/>
</dbReference>
<accession>A0A1L3I1J2</accession>
<dbReference type="Gene3D" id="3.60.10.10">
    <property type="entry name" value="Endonuclease/exonuclease/phosphatase"/>
    <property type="match status" value="1"/>
</dbReference>
<dbReference type="OrthoDB" id="292013at2"/>